<evidence type="ECO:0000256" key="1">
    <source>
        <dbReference type="SAM" id="Coils"/>
    </source>
</evidence>
<protein>
    <submittedName>
        <fullName evidence="3">Uncharacterized protein</fullName>
    </submittedName>
</protein>
<dbReference type="AlphaFoldDB" id="A0A509EES0"/>
<evidence type="ECO:0000256" key="2">
    <source>
        <dbReference type="SAM" id="Phobius"/>
    </source>
</evidence>
<keyword evidence="2" id="KW-1133">Transmembrane helix</keyword>
<sequence length="246" mass="29054">MKYTLEHSQSNIVMNLSTSIITVLLTFLCTGLMANWLIQRWQYRNWLNQQRFLGAEKQYEALKAVADDISKVSAKRLSAMFRVLSALDQSADRLEERRKIYSDAVDEWNQNINSFQYKTTLYFNWGMTQRLEHDINENFVKIGGRIERNIRIKQINDQAKISDKQEILSQLFKLQGILGNFHRDMLNVVLQKQASTYQGVEIGYNESDLQYFSTWQLIKALFITRVELFRIVLTSFELEKPARRRH</sequence>
<gene>
    <name evidence="3" type="ORF">MET9862_03461</name>
</gene>
<keyword evidence="2" id="KW-0472">Membrane</keyword>
<keyword evidence="1" id="KW-0175">Coiled coil</keyword>
<name>A0A509EES0_9HYPH</name>
<keyword evidence="2" id="KW-0812">Transmembrane</keyword>
<organism evidence="3 4">
    <name type="scientific">Methylobacterium symbioticum</name>
    <dbReference type="NCBI Taxonomy" id="2584084"/>
    <lineage>
        <taxon>Bacteria</taxon>
        <taxon>Pseudomonadati</taxon>
        <taxon>Pseudomonadota</taxon>
        <taxon>Alphaproteobacteria</taxon>
        <taxon>Hyphomicrobiales</taxon>
        <taxon>Methylobacteriaceae</taxon>
        <taxon>Methylobacterium</taxon>
    </lineage>
</organism>
<reference evidence="3 4" key="1">
    <citation type="submission" date="2019-06" db="EMBL/GenBank/DDBJ databases">
        <authorList>
            <person name="Rodrigo-Torres L."/>
            <person name="Arahal R. D."/>
            <person name="Lucena T."/>
        </authorList>
    </citation>
    <scope>NUCLEOTIDE SEQUENCE [LARGE SCALE GENOMIC DNA]</scope>
    <source>
        <strain evidence="3 4">SB0023/3</strain>
    </source>
</reference>
<accession>A0A509EES0</accession>
<feature type="coiled-coil region" evidence="1">
    <location>
        <begin position="84"/>
        <end position="111"/>
    </location>
</feature>
<dbReference type="Proteomes" id="UP000410984">
    <property type="component" value="Unassembled WGS sequence"/>
</dbReference>
<keyword evidence="4" id="KW-1185">Reference proteome</keyword>
<proteinExistence type="predicted"/>
<feature type="transmembrane region" description="Helical" evidence="2">
    <location>
        <begin position="12"/>
        <end position="38"/>
    </location>
</feature>
<evidence type="ECO:0000313" key="4">
    <source>
        <dbReference type="Proteomes" id="UP000410984"/>
    </source>
</evidence>
<dbReference type="EMBL" id="CABFPH010000052">
    <property type="protein sequence ID" value="VUD72856.1"/>
    <property type="molecule type" value="Genomic_DNA"/>
</dbReference>
<evidence type="ECO:0000313" key="3">
    <source>
        <dbReference type="EMBL" id="VUD72856.1"/>
    </source>
</evidence>